<organism evidence="1">
    <name type="scientific">marine sediment metagenome</name>
    <dbReference type="NCBI Taxonomy" id="412755"/>
    <lineage>
        <taxon>unclassified sequences</taxon>
        <taxon>metagenomes</taxon>
        <taxon>ecological metagenomes</taxon>
    </lineage>
</organism>
<gene>
    <name evidence="1" type="ORF">LCGC14_1036450</name>
</gene>
<dbReference type="EMBL" id="LAZR01004242">
    <property type="protein sequence ID" value="KKN10464.1"/>
    <property type="molecule type" value="Genomic_DNA"/>
</dbReference>
<name>A0A0F9MXS6_9ZZZZ</name>
<evidence type="ECO:0000313" key="1">
    <source>
        <dbReference type="EMBL" id="KKN10464.1"/>
    </source>
</evidence>
<reference evidence="1" key="1">
    <citation type="journal article" date="2015" name="Nature">
        <title>Complex archaea that bridge the gap between prokaryotes and eukaryotes.</title>
        <authorList>
            <person name="Spang A."/>
            <person name="Saw J.H."/>
            <person name="Jorgensen S.L."/>
            <person name="Zaremba-Niedzwiedzka K."/>
            <person name="Martijn J."/>
            <person name="Lind A.E."/>
            <person name="van Eijk R."/>
            <person name="Schleper C."/>
            <person name="Guy L."/>
            <person name="Ettema T.J."/>
        </authorList>
    </citation>
    <scope>NUCLEOTIDE SEQUENCE</scope>
</reference>
<comment type="caution">
    <text evidence="1">The sequence shown here is derived from an EMBL/GenBank/DDBJ whole genome shotgun (WGS) entry which is preliminary data.</text>
</comment>
<sequence length="94" mass="10465">MDEYTRENVQEACQLVLEASGVERRVSNMLLSEGLPNLCNFAAREHFTWGDYAVSDPLLSALLLVRKALRAFSRSGEFGFDEEKAKVPGPASEE</sequence>
<dbReference type="AlphaFoldDB" id="A0A0F9MXS6"/>
<proteinExistence type="predicted"/>
<accession>A0A0F9MXS6</accession>
<protein>
    <submittedName>
        <fullName evidence="1">Uncharacterized protein</fullName>
    </submittedName>
</protein>